<keyword evidence="3" id="KW-0472">Membrane</keyword>
<keyword evidence="1 3" id="KW-0328">Glycosyltransferase</keyword>
<feature type="region of interest" description="Disordered" evidence="4">
    <location>
        <begin position="227"/>
        <end position="246"/>
    </location>
</feature>
<comment type="function">
    <text evidence="3">Mannosylates Man(2)GlcNAc(2)-dolichol diphosphate and Man(1)GlcNAc(2)-dolichol diphosphate to form Man(3)GlcNAc(2)-dolichol diphosphate.</text>
</comment>
<keyword evidence="3" id="KW-1133">Transmembrane helix</keyword>
<evidence type="ECO:0000256" key="1">
    <source>
        <dbReference type="ARBA" id="ARBA00022676"/>
    </source>
</evidence>
<evidence type="ECO:0000256" key="2">
    <source>
        <dbReference type="ARBA" id="ARBA00022679"/>
    </source>
</evidence>
<sequence length="507" mass="53232">MKVVFVHLDLGIGGAEMLVVNAAVAACRAGHDVVIYTSHHDESRCFKETTGQGVLAGRIRVRGDWLPRHLAFGRFTALCAVTRMLWLAVCVVASETVAALVASETGGDGGGVGLGDGNARSEVVPTREGTEDEEGRKKGAATVVFCDGVSAPVPLLRLAGPVLFYCHFPDKLLCVRRGSALKRAYRWPLDLLEEVTTGSASSVAVNSDFTAGIFREAFPRLGRAFSSEQKGEVREGPGGAGGHAAAGAVAAGGGSGRVLRVLYPPTDVEAYPARGHGETAPPSKMGPIVSLNRFERKKNLPLAVEALGWALGEMGVEEASLRGLRLVIAGGYDKRVPENVDHLSELEACAARLGLDSLVEFRTNVADDARAELLRQASCVLYTPSREHFGIVPVEAMCCGAPVIAVNSGGPLETVVHERTGFLCDATAEAFGSAIVRLARDPSLGGAMGERGRRRVQENFSMESFAGAFEASLQELAFSSPSGGVRFYATLFLVGAAVAAIGATLAL</sequence>
<dbReference type="GO" id="GO:0005789">
    <property type="term" value="C:endoplasmic reticulum membrane"/>
    <property type="evidence" value="ECO:0007669"/>
    <property type="project" value="UniProtKB-SubCell"/>
</dbReference>
<comment type="catalytic activity">
    <reaction evidence="3">
        <text>a beta-D-Man-(1-&gt;4)-beta-D-GlcNAc-(1-&gt;4)-alpha-D-GlcNAc-diphospho-di-trans,poly-cis-dolichol + GDP-alpha-D-mannose = an alpha-D-Man-(1-&gt;3)-beta-D-Man-(1-&gt;4)-beta-D-GlcNAc-(1-&gt;4)-alpha-D-GlcNAc-diphospho-di-trans,poly-cis-dolichol + GDP + H(+)</text>
        <dbReference type="Rhea" id="RHEA:29515"/>
        <dbReference type="Rhea" id="RHEA-COMP:19511"/>
        <dbReference type="Rhea" id="RHEA-COMP:19513"/>
        <dbReference type="ChEBI" id="CHEBI:15378"/>
        <dbReference type="ChEBI" id="CHEBI:57527"/>
        <dbReference type="ChEBI" id="CHEBI:58189"/>
        <dbReference type="ChEBI" id="CHEBI:58472"/>
        <dbReference type="ChEBI" id="CHEBI:132510"/>
        <dbReference type="EC" id="2.4.1.132"/>
    </reaction>
    <physiologicalReaction direction="left-to-right" evidence="3">
        <dbReference type="Rhea" id="RHEA:29516"/>
    </physiologicalReaction>
</comment>
<dbReference type="AlphaFoldDB" id="D7G9B9"/>
<organism evidence="6 7">
    <name type="scientific">Ectocarpus siliculosus</name>
    <name type="common">Brown alga</name>
    <name type="synonym">Conferva siliculosa</name>
    <dbReference type="NCBI Taxonomy" id="2880"/>
    <lineage>
        <taxon>Eukaryota</taxon>
        <taxon>Sar</taxon>
        <taxon>Stramenopiles</taxon>
        <taxon>Ochrophyta</taxon>
        <taxon>PX clade</taxon>
        <taxon>Phaeophyceae</taxon>
        <taxon>Ectocarpales</taxon>
        <taxon>Ectocarpaceae</taxon>
        <taxon>Ectocarpus</taxon>
    </lineage>
</organism>
<proteinExistence type="inferred from homology"/>
<evidence type="ECO:0000256" key="3">
    <source>
        <dbReference type="RuleBase" id="RU367136"/>
    </source>
</evidence>
<evidence type="ECO:0000313" key="7">
    <source>
        <dbReference type="Proteomes" id="UP000002630"/>
    </source>
</evidence>
<comment type="pathway">
    <text evidence="3">Protein modification; protein glycosylation.</text>
</comment>
<evidence type="ECO:0000259" key="5">
    <source>
        <dbReference type="Pfam" id="PF00534"/>
    </source>
</evidence>
<gene>
    <name evidence="6" type="primary">ALG2</name>
    <name evidence="6" type="ORF">Esi_0097_0063</name>
</gene>
<protein>
    <recommendedName>
        <fullName evidence="3">Alpha-1,3/1,6-mannosyltransferase ALG2</fullName>
        <ecNumber evidence="3">2.4.1.132</ecNumber>
        <ecNumber evidence="3">2.4.1.257</ecNumber>
    </recommendedName>
    <alternativeName>
        <fullName evidence="3">GDP-Man:Man(1)GlcNAc(2)-PP-Dol alpha-1,3-mannosyltransferase</fullName>
    </alternativeName>
</protein>
<keyword evidence="2 3" id="KW-0808">Transferase</keyword>
<dbReference type="InterPro" id="IPR027054">
    <property type="entry name" value="ALG2"/>
</dbReference>
<reference evidence="6 7" key="1">
    <citation type="journal article" date="2010" name="Nature">
        <title>The Ectocarpus genome and the independent evolution of multicellularity in brown algae.</title>
        <authorList>
            <person name="Cock J.M."/>
            <person name="Sterck L."/>
            <person name="Rouze P."/>
            <person name="Scornet D."/>
            <person name="Allen A.E."/>
            <person name="Amoutzias G."/>
            <person name="Anthouard V."/>
            <person name="Artiguenave F."/>
            <person name="Aury J.M."/>
            <person name="Badger J.H."/>
            <person name="Beszteri B."/>
            <person name="Billiau K."/>
            <person name="Bonnet E."/>
            <person name="Bothwell J.H."/>
            <person name="Bowler C."/>
            <person name="Boyen C."/>
            <person name="Brownlee C."/>
            <person name="Carrano C.J."/>
            <person name="Charrier B."/>
            <person name="Cho G.Y."/>
            <person name="Coelho S.M."/>
            <person name="Collen J."/>
            <person name="Corre E."/>
            <person name="Da Silva C."/>
            <person name="Delage L."/>
            <person name="Delaroque N."/>
            <person name="Dittami S.M."/>
            <person name="Doulbeau S."/>
            <person name="Elias M."/>
            <person name="Farnham G."/>
            <person name="Gachon C.M."/>
            <person name="Gschloessl B."/>
            <person name="Heesch S."/>
            <person name="Jabbari K."/>
            <person name="Jubin C."/>
            <person name="Kawai H."/>
            <person name="Kimura K."/>
            <person name="Kloareg B."/>
            <person name="Kupper F.C."/>
            <person name="Lang D."/>
            <person name="Le Bail A."/>
            <person name="Leblanc C."/>
            <person name="Lerouge P."/>
            <person name="Lohr M."/>
            <person name="Lopez P.J."/>
            <person name="Martens C."/>
            <person name="Maumus F."/>
            <person name="Michel G."/>
            <person name="Miranda-Saavedra D."/>
            <person name="Morales J."/>
            <person name="Moreau H."/>
            <person name="Motomura T."/>
            <person name="Nagasato C."/>
            <person name="Napoli C.A."/>
            <person name="Nelson D.R."/>
            <person name="Nyvall-Collen P."/>
            <person name="Peters A.F."/>
            <person name="Pommier C."/>
            <person name="Potin P."/>
            <person name="Poulain J."/>
            <person name="Quesneville H."/>
            <person name="Read B."/>
            <person name="Rensing S.A."/>
            <person name="Ritter A."/>
            <person name="Rousvoal S."/>
            <person name="Samanta M."/>
            <person name="Samson G."/>
            <person name="Schroeder D.C."/>
            <person name="Segurens B."/>
            <person name="Strittmatter M."/>
            <person name="Tonon T."/>
            <person name="Tregear J.W."/>
            <person name="Valentin K."/>
            <person name="von Dassow P."/>
            <person name="Yamagishi T."/>
            <person name="Van de Peer Y."/>
            <person name="Wincker P."/>
        </authorList>
    </citation>
    <scope>NUCLEOTIDE SEQUENCE [LARGE SCALE GENOMIC DNA]</scope>
    <source>
        <strain evidence="7">Ec32 / CCAP1310/4</strain>
    </source>
</reference>
<dbReference type="InParanoid" id="D7G9B9"/>
<accession>D7G9B9</accession>
<name>D7G9B9_ECTSI</name>
<dbReference type="GO" id="GO:0102704">
    <property type="term" value="F:GDP-Man:Man(2)GlcNAc(2)-PP-Dol alpha-1,6-mannosyltransferase activity"/>
    <property type="evidence" value="ECO:0007669"/>
    <property type="project" value="UniProtKB-UniRule"/>
</dbReference>
<dbReference type="Gene3D" id="3.40.50.2000">
    <property type="entry name" value="Glycogen Phosphorylase B"/>
    <property type="match status" value="1"/>
</dbReference>
<keyword evidence="3" id="KW-0812">Transmembrane</keyword>
<dbReference type="SUPFAM" id="SSF53756">
    <property type="entry name" value="UDP-Glycosyltransferase/glycogen phosphorylase"/>
    <property type="match status" value="1"/>
</dbReference>
<comment type="subcellular location">
    <subcellularLocation>
        <location evidence="3">Endoplasmic reticulum membrane</location>
        <topology evidence="3">Single-pass membrane protein</topology>
    </subcellularLocation>
</comment>
<dbReference type="OMA" id="AMYMKCP"/>
<dbReference type="OrthoDB" id="448893at2759"/>
<evidence type="ECO:0000313" key="6">
    <source>
        <dbReference type="EMBL" id="CBJ28262.1"/>
    </source>
</evidence>
<dbReference type="InterPro" id="IPR001296">
    <property type="entry name" value="Glyco_trans_1"/>
</dbReference>
<keyword evidence="7" id="KW-1185">Reference proteome</keyword>
<evidence type="ECO:0000256" key="4">
    <source>
        <dbReference type="SAM" id="MobiDB-lite"/>
    </source>
</evidence>
<dbReference type="EC" id="2.4.1.257" evidence="3"/>
<feature type="region of interest" description="Disordered" evidence="4">
    <location>
        <begin position="111"/>
        <end position="134"/>
    </location>
</feature>
<feature type="compositionally biased region" description="Gly residues" evidence="4">
    <location>
        <begin position="236"/>
        <end position="246"/>
    </location>
</feature>
<dbReference type="Proteomes" id="UP000002630">
    <property type="component" value="Linkage Group LG09"/>
</dbReference>
<dbReference type="PANTHER" id="PTHR45918">
    <property type="entry name" value="ALPHA-1,3/1,6-MANNOSYLTRANSFERASE ALG2"/>
    <property type="match status" value="1"/>
</dbReference>
<feature type="domain" description="Glycosyl transferase family 1" evidence="5">
    <location>
        <begin position="288"/>
        <end position="455"/>
    </location>
</feature>
<dbReference type="UniPathway" id="UPA00378"/>
<comment type="catalytic activity">
    <reaction evidence="3">
        <text>an alpha-D-Man-(1-&gt;3)-beta-D-Man-(1-&gt;4)-beta-D-GlcNAc-(1-&gt;4)-alpha-D-GlcNAc-diphospho-di-trans,poly-cis-dolichol + GDP-alpha-D-mannose = an alpha-D-Man-(1-&gt;3)-[alpha-D-Man-(1-&gt;6)]-beta-D-Man-(1-&gt;4)-beta-D-GlcNAc-(1-&gt;4)-alpha-D-GlcNAc-diphospho-di-trans,poly-cis-dolichol + GDP + H(+)</text>
        <dbReference type="Rhea" id="RHEA:29519"/>
        <dbReference type="Rhea" id="RHEA-COMP:19513"/>
        <dbReference type="Rhea" id="RHEA-COMP:19515"/>
        <dbReference type="ChEBI" id="CHEBI:15378"/>
        <dbReference type="ChEBI" id="CHEBI:57527"/>
        <dbReference type="ChEBI" id="CHEBI:58189"/>
        <dbReference type="ChEBI" id="CHEBI:132510"/>
        <dbReference type="ChEBI" id="CHEBI:132511"/>
        <dbReference type="EC" id="2.4.1.257"/>
    </reaction>
    <physiologicalReaction direction="left-to-right" evidence="3">
        <dbReference type="Rhea" id="RHEA:29520"/>
    </physiologicalReaction>
</comment>
<dbReference type="PANTHER" id="PTHR45918:SF1">
    <property type="entry name" value="ALPHA-1,3_1,6-MANNOSYLTRANSFERASE ALG2"/>
    <property type="match status" value="1"/>
</dbReference>
<dbReference type="eggNOG" id="KOG0853">
    <property type="taxonomic scope" value="Eukaryota"/>
</dbReference>
<feature type="transmembrane region" description="Helical" evidence="3">
    <location>
        <begin position="487"/>
        <end position="506"/>
    </location>
</feature>
<dbReference type="EMBL" id="FN649212">
    <property type="protein sequence ID" value="CBJ28262.1"/>
    <property type="molecule type" value="Genomic_DNA"/>
</dbReference>
<dbReference type="PROSITE" id="PS51257">
    <property type="entry name" value="PROKAR_LIPOPROTEIN"/>
    <property type="match status" value="1"/>
</dbReference>
<dbReference type="EC" id="2.4.1.132" evidence="3"/>
<comment type="similarity">
    <text evidence="3">Belongs to the glycosyltransferase group 1 family.</text>
</comment>
<dbReference type="EMBL" id="FN649734">
    <property type="protein sequence ID" value="CBJ28262.1"/>
    <property type="molecule type" value="Genomic_DNA"/>
</dbReference>
<dbReference type="GO" id="GO:0004378">
    <property type="term" value="F:GDP-Man:Man(1)GlcNAc(2)-PP-Dol alpha-1,3-mannosyltransferase activity"/>
    <property type="evidence" value="ECO:0007669"/>
    <property type="project" value="UniProtKB-UniRule"/>
</dbReference>
<dbReference type="STRING" id="2880.D7G9B9"/>
<dbReference type="Pfam" id="PF00534">
    <property type="entry name" value="Glycos_transf_1"/>
    <property type="match status" value="1"/>
</dbReference>